<evidence type="ECO:0000256" key="5">
    <source>
        <dbReference type="ARBA" id="ARBA00022741"/>
    </source>
</evidence>
<feature type="binding site" evidence="8">
    <location>
        <begin position="258"/>
        <end position="262"/>
    </location>
    <ligand>
        <name>GTP</name>
        <dbReference type="ChEBI" id="CHEBI:37565"/>
        <label>2</label>
    </ligand>
</feature>
<feature type="binding site" evidence="8">
    <location>
        <begin position="9"/>
        <end position="16"/>
    </location>
    <ligand>
        <name>GTP</name>
        <dbReference type="ChEBI" id="CHEBI:37565"/>
        <label>1</label>
    </ligand>
</feature>
<dbReference type="Proteomes" id="UP000240987">
    <property type="component" value="Unassembled WGS sequence"/>
</dbReference>
<sequence length="493" mass="55268">MIPVVALVGRPNVGKSTLFNRLTRTRDALVADFPGLTRDRKYGRAELEEHEFIVIDTGGIDGTEEGVETKMAEQSLAAIEEADVVLFLVDGRAGLTVSDEAIAKHLRSRDKPTFLVVNKIDGIDADSACAEFWKLGVDAMYQVAAAHNRGVTALMERALAPFADSLKGDDEEGLIDLSSVEDIEKADLTEEDAEAAYKRLQEQPIKLAIIGRPNVGKSTLTNRILGEERVVVYDMPGTTRDSIYIPMERDGQEYVLIDTAGVRRRKNMNQVVEKFSVIQTLKAVEDANVVLLIIDARENISDQDLSLLGFVLNSGRSLVLAVNKWDGLDNEVKERVKSELDRRLGFIDFARIHFISALHGTGVGHLYDSVIEAYKSATKRISTSLLTRIMQMAQDDHQPPMVRGRRVKLKYAHAGGYNPPIIVIHGNQVNDLPSSYKRYLMNYYRRSLEMMGTPIRIQFQNSENPFETTKQKLTVSQERQRKRLTGMLHGRRK</sequence>
<proteinExistence type="inferred from homology"/>
<comment type="subunit">
    <text evidence="8">Associates with the 50S ribosomal subunit.</text>
</comment>
<reference evidence="12 13" key="1">
    <citation type="submission" date="2018-01" db="EMBL/GenBank/DDBJ databases">
        <title>Whole genome sequencing of Histamine producing bacteria.</title>
        <authorList>
            <person name="Butler K."/>
        </authorList>
    </citation>
    <scope>NUCLEOTIDE SEQUENCE [LARGE SCALE GENOMIC DNA]</scope>
    <source>
        <strain evidence="12 13">JCM 12947</strain>
    </source>
</reference>
<dbReference type="CDD" id="cd01894">
    <property type="entry name" value="EngA1"/>
    <property type="match status" value="1"/>
</dbReference>
<feature type="domain" description="EngA-type G" evidence="11">
    <location>
        <begin position="3"/>
        <end position="166"/>
    </location>
</feature>
<dbReference type="InterPro" id="IPR003593">
    <property type="entry name" value="AAA+_ATPase"/>
</dbReference>
<feature type="binding site" evidence="8">
    <location>
        <begin position="56"/>
        <end position="60"/>
    </location>
    <ligand>
        <name>GTP</name>
        <dbReference type="ChEBI" id="CHEBI:37565"/>
        <label>1</label>
    </ligand>
</feature>
<evidence type="ECO:0000256" key="10">
    <source>
        <dbReference type="RuleBase" id="RU004481"/>
    </source>
</evidence>
<dbReference type="InterPro" id="IPR005225">
    <property type="entry name" value="Small_GTP-bd"/>
</dbReference>
<dbReference type="GO" id="GO:0043022">
    <property type="term" value="F:ribosome binding"/>
    <property type="evidence" value="ECO:0007669"/>
    <property type="project" value="TreeGrafter"/>
</dbReference>
<dbReference type="FunFam" id="3.40.50.300:FF:000057">
    <property type="entry name" value="GTPase Der"/>
    <property type="match status" value="1"/>
</dbReference>
<dbReference type="OrthoDB" id="9805918at2"/>
<dbReference type="GO" id="GO:0005525">
    <property type="term" value="F:GTP binding"/>
    <property type="evidence" value="ECO:0007669"/>
    <property type="project" value="UniProtKB-UniRule"/>
</dbReference>
<evidence type="ECO:0000256" key="1">
    <source>
        <dbReference type="ARBA" id="ARBA00008279"/>
    </source>
</evidence>
<dbReference type="SUPFAM" id="SSF52540">
    <property type="entry name" value="P-loop containing nucleoside triphosphate hydrolases"/>
    <property type="match status" value="2"/>
</dbReference>
<evidence type="ECO:0000256" key="2">
    <source>
        <dbReference type="ARBA" id="ARBA00020953"/>
    </source>
</evidence>
<dbReference type="InterPro" id="IPR016484">
    <property type="entry name" value="GTPase_Der"/>
</dbReference>
<evidence type="ECO:0000256" key="6">
    <source>
        <dbReference type="ARBA" id="ARBA00023134"/>
    </source>
</evidence>
<dbReference type="NCBIfam" id="TIGR03594">
    <property type="entry name" value="GTPase_EngA"/>
    <property type="match status" value="1"/>
</dbReference>
<dbReference type="CDD" id="cd01895">
    <property type="entry name" value="EngA2"/>
    <property type="match status" value="1"/>
</dbReference>
<dbReference type="EMBL" id="PYMJ01000014">
    <property type="protein sequence ID" value="PSU47530.1"/>
    <property type="molecule type" value="Genomic_DNA"/>
</dbReference>
<dbReference type="Pfam" id="PF14714">
    <property type="entry name" value="KH_dom-like"/>
    <property type="match status" value="1"/>
</dbReference>
<dbReference type="InterPro" id="IPR015946">
    <property type="entry name" value="KH_dom-like_a/b"/>
</dbReference>
<dbReference type="Gene3D" id="3.40.50.300">
    <property type="entry name" value="P-loop containing nucleotide triphosphate hydrolases"/>
    <property type="match status" value="2"/>
</dbReference>
<dbReference type="InterPro" id="IPR006073">
    <property type="entry name" value="GTP-bd"/>
</dbReference>
<keyword evidence="4 10" id="KW-0677">Repeat</keyword>
<dbReference type="AlphaFoldDB" id="A0A2T3JF42"/>
<dbReference type="PANTHER" id="PTHR43834:SF6">
    <property type="entry name" value="GTPASE DER"/>
    <property type="match status" value="1"/>
</dbReference>
<dbReference type="NCBIfam" id="TIGR00231">
    <property type="entry name" value="small_GTP"/>
    <property type="match status" value="2"/>
</dbReference>
<dbReference type="GO" id="GO:0042254">
    <property type="term" value="P:ribosome biogenesis"/>
    <property type="evidence" value="ECO:0007669"/>
    <property type="project" value="UniProtKB-KW"/>
</dbReference>
<dbReference type="FunFam" id="3.30.300.20:FF:000004">
    <property type="entry name" value="GTPase Der"/>
    <property type="match status" value="1"/>
</dbReference>
<evidence type="ECO:0000256" key="4">
    <source>
        <dbReference type="ARBA" id="ARBA00022737"/>
    </source>
</evidence>
<evidence type="ECO:0000259" key="11">
    <source>
        <dbReference type="PROSITE" id="PS51712"/>
    </source>
</evidence>
<dbReference type="PROSITE" id="PS51712">
    <property type="entry name" value="G_ENGA"/>
    <property type="match status" value="2"/>
</dbReference>
<feature type="domain" description="EngA-type G" evidence="11">
    <location>
        <begin position="205"/>
        <end position="378"/>
    </location>
</feature>
<keyword evidence="6 8" id="KW-0342">GTP-binding</keyword>
<feature type="binding site" evidence="8">
    <location>
        <begin position="323"/>
        <end position="326"/>
    </location>
    <ligand>
        <name>GTP</name>
        <dbReference type="ChEBI" id="CHEBI:37565"/>
        <label>2</label>
    </ligand>
</feature>
<dbReference type="InterPro" id="IPR031166">
    <property type="entry name" value="G_ENGA"/>
</dbReference>
<dbReference type="SMART" id="SM00382">
    <property type="entry name" value="AAA"/>
    <property type="match status" value="2"/>
</dbReference>
<dbReference type="PIRSF" id="PIRSF006485">
    <property type="entry name" value="GTP-binding_EngA"/>
    <property type="match status" value="1"/>
</dbReference>
<comment type="function">
    <text evidence="8 10">GTPase that plays an essential role in the late steps of ribosome biogenesis.</text>
</comment>
<dbReference type="Gene3D" id="3.30.300.20">
    <property type="match status" value="1"/>
</dbReference>
<evidence type="ECO:0000313" key="12">
    <source>
        <dbReference type="EMBL" id="PSU47530.1"/>
    </source>
</evidence>
<evidence type="ECO:0000313" key="13">
    <source>
        <dbReference type="Proteomes" id="UP000240987"/>
    </source>
</evidence>
<dbReference type="PANTHER" id="PTHR43834">
    <property type="entry name" value="GTPASE DER"/>
    <property type="match status" value="1"/>
</dbReference>
<keyword evidence="5 8" id="KW-0547">Nucleotide-binding</keyword>
<evidence type="ECO:0000256" key="7">
    <source>
        <dbReference type="ARBA" id="ARBA00032345"/>
    </source>
</evidence>
<dbReference type="PRINTS" id="PR00326">
    <property type="entry name" value="GTP1OBG"/>
</dbReference>
<name>A0A2T3JF42_9GAMM</name>
<dbReference type="FunFam" id="3.40.50.300:FF:000040">
    <property type="entry name" value="GTPase Der"/>
    <property type="match status" value="1"/>
</dbReference>
<dbReference type="RefSeq" id="WP_107243424.1">
    <property type="nucleotide sequence ID" value="NZ_PYMJ01000014.1"/>
</dbReference>
<protein>
    <recommendedName>
        <fullName evidence="2 8">GTPase Der</fullName>
    </recommendedName>
    <alternativeName>
        <fullName evidence="7 8">GTP-binding protein EngA</fullName>
    </alternativeName>
</protein>
<feature type="binding site" evidence="8">
    <location>
        <begin position="118"/>
        <end position="121"/>
    </location>
    <ligand>
        <name>GTP</name>
        <dbReference type="ChEBI" id="CHEBI:37565"/>
        <label>1</label>
    </ligand>
</feature>
<keyword evidence="13" id="KW-1185">Reference proteome</keyword>
<dbReference type="InterPro" id="IPR027417">
    <property type="entry name" value="P-loop_NTPase"/>
</dbReference>
<evidence type="ECO:0000256" key="9">
    <source>
        <dbReference type="PROSITE-ProRule" id="PRU01049"/>
    </source>
</evidence>
<comment type="similarity">
    <text evidence="1 8 9 10">Belongs to the TRAFAC class TrmE-Era-EngA-EngB-Septin-like GTPase superfamily. EngA (Der) GTPase family.</text>
</comment>
<evidence type="ECO:0000256" key="8">
    <source>
        <dbReference type="HAMAP-Rule" id="MF_00195"/>
    </source>
</evidence>
<accession>A0A2T3JF42</accession>
<comment type="caution">
    <text evidence="12">The sequence shown here is derived from an EMBL/GenBank/DDBJ whole genome shotgun (WGS) entry which is preliminary data.</text>
</comment>
<dbReference type="HAMAP" id="MF_00195">
    <property type="entry name" value="GTPase_Der"/>
    <property type="match status" value="1"/>
</dbReference>
<dbReference type="Pfam" id="PF01926">
    <property type="entry name" value="MMR_HSR1"/>
    <property type="match status" value="2"/>
</dbReference>
<organism evidence="12 13">
    <name type="scientific">Photobacterium frigidiphilum</name>
    <dbReference type="NCBI Taxonomy" id="264736"/>
    <lineage>
        <taxon>Bacteria</taxon>
        <taxon>Pseudomonadati</taxon>
        <taxon>Pseudomonadota</taxon>
        <taxon>Gammaproteobacteria</taxon>
        <taxon>Vibrionales</taxon>
        <taxon>Vibrionaceae</taxon>
        <taxon>Photobacterium</taxon>
    </lineage>
</organism>
<keyword evidence="3 8" id="KW-0690">Ribosome biogenesis</keyword>
<gene>
    <name evidence="8 12" type="primary">der</name>
    <name evidence="12" type="ORF">C9J12_14790</name>
</gene>
<feature type="binding site" evidence="8">
    <location>
        <begin position="211"/>
        <end position="218"/>
    </location>
    <ligand>
        <name>GTP</name>
        <dbReference type="ChEBI" id="CHEBI:37565"/>
        <label>2</label>
    </ligand>
</feature>
<evidence type="ECO:0000256" key="3">
    <source>
        <dbReference type="ARBA" id="ARBA00022517"/>
    </source>
</evidence>
<dbReference type="InterPro" id="IPR032859">
    <property type="entry name" value="KH_dom-like"/>
</dbReference>